<comment type="similarity">
    <text evidence="2 7">Belongs to the CTL (choline transporter-like) family.</text>
</comment>
<evidence type="ECO:0000256" key="4">
    <source>
        <dbReference type="ARBA" id="ARBA00022989"/>
    </source>
</evidence>
<comment type="subcellular location">
    <subcellularLocation>
        <location evidence="7">Cell membrane</location>
        <topology evidence="7">Multi-pass membrane protein</topology>
    </subcellularLocation>
    <subcellularLocation>
        <location evidence="1">Membrane</location>
        <topology evidence="1">Multi-pass membrane protein</topology>
    </subcellularLocation>
</comment>
<feature type="transmembrane region" description="Helical" evidence="7">
    <location>
        <begin position="513"/>
        <end position="535"/>
    </location>
</feature>
<feature type="transmembrane region" description="Helical" evidence="7">
    <location>
        <begin position="359"/>
        <end position="390"/>
    </location>
</feature>
<feature type="transmembrane region" description="Helical" evidence="7">
    <location>
        <begin position="556"/>
        <end position="575"/>
    </location>
</feature>
<feature type="transmembrane region" description="Helical" evidence="7">
    <location>
        <begin position="411"/>
        <end position="429"/>
    </location>
</feature>
<evidence type="ECO:0000256" key="3">
    <source>
        <dbReference type="ARBA" id="ARBA00022692"/>
    </source>
</evidence>
<feature type="compositionally biased region" description="Polar residues" evidence="8">
    <location>
        <begin position="21"/>
        <end position="45"/>
    </location>
</feature>
<evidence type="ECO:0000256" key="5">
    <source>
        <dbReference type="ARBA" id="ARBA00023136"/>
    </source>
</evidence>
<dbReference type="PANTHER" id="PTHR12385:SF14">
    <property type="entry name" value="CHOLINE TRANSPORTER-LIKE 2"/>
    <property type="match status" value="1"/>
</dbReference>
<dbReference type="Proteomes" id="UP000649617">
    <property type="component" value="Unassembled WGS sequence"/>
</dbReference>
<keyword evidence="10" id="KW-1185">Reference proteome</keyword>
<evidence type="ECO:0000313" key="9">
    <source>
        <dbReference type="EMBL" id="CAE7173617.1"/>
    </source>
</evidence>
<proteinExistence type="inferred from homology"/>
<evidence type="ECO:0000256" key="2">
    <source>
        <dbReference type="ARBA" id="ARBA00007168"/>
    </source>
</evidence>
<evidence type="ECO:0000256" key="8">
    <source>
        <dbReference type="SAM" id="MobiDB-lite"/>
    </source>
</evidence>
<feature type="transmembrane region" description="Helical" evidence="7">
    <location>
        <begin position="231"/>
        <end position="252"/>
    </location>
</feature>
<comment type="caution">
    <text evidence="9">The sequence shown here is derived from an EMBL/GenBank/DDBJ whole genome shotgun (WGS) entry which is preliminary data.</text>
</comment>
<dbReference type="EMBL" id="CAJNIZ010000736">
    <property type="protein sequence ID" value="CAE7173617.1"/>
    <property type="molecule type" value="Genomic_DNA"/>
</dbReference>
<dbReference type="InterPro" id="IPR007603">
    <property type="entry name" value="Choline_transptr-like"/>
</dbReference>
<dbReference type="OrthoDB" id="413706at2759"/>
<dbReference type="GO" id="GO:0022857">
    <property type="term" value="F:transmembrane transporter activity"/>
    <property type="evidence" value="ECO:0007669"/>
    <property type="project" value="UniProtKB-UniRule"/>
</dbReference>
<accession>A0A812IT96</accession>
<evidence type="ECO:0000256" key="7">
    <source>
        <dbReference type="RuleBase" id="RU368066"/>
    </source>
</evidence>
<keyword evidence="4 7" id="KW-1133">Transmembrane helix</keyword>
<keyword evidence="3 7" id="KW-0812">Transmembrane</keyword>
<dbReference type="AlphaFoldDB" id="A0A812IT96"/>
<dbReference type="Pfam" id="PF04515">
    <property type="entry name" value="Choline_transpo"/>
    <property type="match status" value="1"/>
</dbReference>
<evidence type="ECO:0000256" key="6">
    <source>
        <dbReference type="ARBA" id="ARBA00023180"/>
    </source>
</evidence>
<feature type="transmembrane region" description="Helical" evidence="7">
    <location>
        <begin position="308"/>
        <end position="328"/>
    </location>
</feature>
<sequence>MRFWTYMCGGGTETEDLEASDTANSTSTDVSDADSGSEQIKSPEQITRRCTDSGGIWLWAGCLVLFTACLVLGATKEERHPFVRLTNKRGTQCGVYDQKGKDSWFLCTANKSDFAEAVPICVRNCGAGDGLASYCAHAVRAEDEDAVDNSSTMPTSTNYTYLARQAGPLCVPVNAPQAEAFRNQLVSRGLLPLDMFLTAQSSWPPLAFSAILSILVSHAWIRVLRDHARTLAWAGVYLLVLLPVICLAYQWLKYGNVAIFSVALSAIAVCCIVGWACQSQENLDRAAMCLHCACQCVTEMPILEFGPAAVLALQLAAAIAIVWALAFMPTTLHVDLRTGHIGCQVYGSSTRNLADVSVAVIYVLFLCFVLNVMTAVWEMGIVFLTVCWYVNRRASTNAPTISKSLRVLCIMCRYHAGTIILAGILIGFARPFRFLLGTLTAVTRMRTNPVKEACTSCCSCFVSLYNLFLQPLSANAYVDVALRGSALLPATRKSQQVTSLDPITPNSLNGATFVFQVICLALTWWLGFVTTYVAVTMVPAYREPKSVSFVRYTEHWCIISGFVAAACAYPFVMVFDVASDTILHLTTLSDSTQDELRHSGAEAPMTIVDMLYSIVVSLGLGCGGERG</sequence>
<keyword evidence="5 7" id="KW-0472">Membrane</keyword>
<gene>
    <name evidence="9" type="primary">FKGP</name>
    <name evidence="9" type="ORF">SPIL2461_LOCUS808</name>
</gene>
<dbReference type="GO" id="GO:0005886">
    <property type="term" value="C:plasma membrane"/>
    <property type="evidence" value="ECO:0007669"/>
    <property type="project" value="UniProtKB-SubCell"/>
</dbReference>
<feature type="region of interest" description="Disordered" evidence="8">
    <location>
        <begin position="14"/>
        <end position="45"/>
    </location>
</feature>
<evidence type="ECO:0000313" key="10">
    <source>
        <dbReference type="Proteomes" id="UP000649617"/>
    </source>
</evidence>
<dbReference type="PANTHER" id="PTHR12385">
    <property type="entry name" value="CHOLINE TRANSPORTER-LIKE (SLC FAMILY 44)"/>
    <property type="match status" value="1"/>
</dbReference>
<keyword evidence="6" id="KW-0325">Glycoprotein</keyword>
<reference evidence="9" key="1">
    <citation type="submission" date="2021-02" db="EMBL/GenBank/DDBJ databases">
        <authorList>
            <person name="Dougan E. K."/>
            <person name="Rhodes N."/>
            <person name="Thang M."/>
            <person name="Chan C."/>
        </authorList>
    </citation>
    <scope>NUCLEOTIDE SEQUENCE</scope>
</reference>
<protein>
    <recommendedName>
        <fullName evidence="7">Choline transporter-like protein</fullName>
    </recommendedName>
</protein>
<feature type="transmembrane region" description="Helical" evidence="7">
    <location>
        <begin position="258"/>
        <end position="277"/>
    </location>
</feature>
<evidence type="ECO:0000256" key="1">
    <source>
        <dbReference type="ARBA" id="ARBA00004141"/>
    </source>
</evidence>
<comment type="function">
    <text evidence="7">Choline transporter.</text>
</comment>
<feature type="transmembrane region" description="Helical" evidence="7">
    <location>
        <begin position="56"/>
        <end position="75"/>
    </location>
</feature>
<name>A0A812IT96_SYMPI</name>
<organism evidence="9 10">
    <name type="scientific">Symbiodinium pilosum</name>
    <name type="common">Dinoflagellate</name>
    <dbReference type="NCBI Taxonomy" id="2952"/>
    <lineage>
        <taxon>Eukaryota</taxon>
        <taxon>Sar</taxon>
        <taxon>Alveolata</taxon>
        <taxon>Dinophyceae</taxon>
        <taxon>Suessiales</taxon>
        <taxon>Symbiodiniaceae</taxon>
        <taxon>Symbiodinium</taxon>
    </lineage>
</organism>
<feature type="transmembrane region" description="Helical" evidence="7">
    <location>
        <begin position="203"/>
        <end position="224"/>
    </location>
</feature>